<dbReference type="EMBL" id="LMTZ01000063">
    <property type="protein sequence ID" value="KST68470.1"/>
    <property type="molecule type" value="Genomic_DNA"/>
</dbReference>
<dbReference type="Proteomes" id="UP000053372">
    <property type="component" value="Unassembled WGS sequence"/>
</dbReference>
<feature type="transmembrane region" description="Helical" evidence="1">
    <location>
        <begin position="39"/>
        <end position="63"/>
    </location>
</feature>
<evidence type="ECO:0000313" key="3">
    <source>
        <dbReference type="EMBL" id="KST68470.1"/>
    </source>
</evidence>
<keyword evidence="1" id="KW-1133">Transmembrane helix</keyword>
<keyword evidence="1" id="KW-0812">Transmembrane</keyword>
<organism evidence="3 4">
    <name type="scientific">Mastigocoleus testarum BC008</name>
    <dbReference type="NCBI Taxonomy" id="371196"/>
    <lineage>
        <taxon>Bacteria</taxon>
        <taxon>Bacillati</taxon>
        <taxon>Cyanobacteriota</taxon>
        <taxon>Cyanophyceae</taxon>
        <taxon>Nostocales</taxon>
        <taxon>Hapalosiphonaceae</taxon>
        <taxon>Mastigocoleus</taxon>
    </lineage>
</organism>
<dbReference type="OrthoDB" id="257692at2"/>
<evidence type="ECO:0000313" key="2">
    <source>
        <dbReference type="EMBL" id="KST64554.1"/>
    </source>
</evidence>
<feature type="transmembrane region" description="Helical" evidence="1">
    <location>
        <begin position="75"/>
        <end position="95"/>
    </location>
</feature>
<name>A0A0V7ZW69_9CYAN</name>
<feature type="transmembrane region" description="Helical" evidence="1">
    <location>
        <begin position="218"/>
        <end position="234"/>
    </location>
</feature>
<sequence length="236" mass="26585">MADKESQGIKYFAVLTGLLRERQGFLEEIRQGHRLMIKITSLLVCSSLFLAIYGGIIGAYHSWMQALASAVKLPALYLITLIICLPTLFFANIIFGSKRSFGQYFALVMTAIAITSVLLFSFAPITLFFMISTSNYQFLILLNVILFAITGLIGILFLYKSAKIVIEQEGEGSNTRSKIIQYWLFLYAFVGSQLGWTLRPFFGTPGSPFQLFREKEGNFYLSIIQAMAYLFGIHNL</sequence>
<proteinExistence type="predicted"/>
<reference evidence="3 4" key="1">
    <citation type="journal article" date="2015" name="Genome Announc.">
        <title>Draft Genome of the Euendolithic (true boring) Cyanobacterium Mastigocoleus testarum strain BC008.</title>
        <authorList>
            <person name="Guida B.S."/>
            <person name="Garcia-Pichel F."/>
        </authorList>
    </citation>
    <scope>NUCLEOTIDE SEQUENCE [LARGE SCALE GENOMIC DNA]</scope>
    <source>
        <strain evidence="3 4">BC008</strain>
    </source>
</reference>
<feature type="transmembrane region" description="Helical" evidence="1">
    <location>
        <begin position="180"/>
        <end position="198"/>
    </location>
</feature>
<keyword evidence="1" id="KW-0472">Membrane</keyword>
<dbReference type="EMBL" id="LMTZ01000119">
    <property type="protein sequence ID" value="KST64554.1"/>
    <property type="molecule type" value="Genomic_DNA"/>
</dbReference>
<accession>A0A0V7ZW69</accession>
<dbReference type="AlphaFoldDB" id="A0A0V7ZW69"/>
<feature type="transmembrane region" description="Helical" evidence="1">
    <location>
        <begin position="107"/>
        <end position="132"/>
    </location>
</feature>
<keyword evidence="4" id="KW-1185">Reference proteome</keyword>
<gene>
    <name evidence="3" type="ORF">BC008_00950</name>
    <name evidence="2" type="ORF">BC008_18165</name>
</gene>
<comment type="caution">
    <text evidence="3">The sequence shown here is derived from an EMBL/GenBank/DDBJ whole genome shotgun (WGS) entry which is preliminary data.</text>
</comment>
<feature type="transmembrane region" description="Helical" evidence="1">
    <location>
        <begin position="138"/>
        <end position="159"/>
    </location>
</feature>
<dbReference type="RefSeq" id="WP_027846298.1">
    <property type="nucleotide sequence ID" value="NZ_LMTZ01000063.1"/>
</dbReference>
<evidence type="ECO:0000313" key="4">
    <source>
        <dbReference type="Proteomes" id="UP000053372"/>
    </source>
</evidence>
<protein>
    <submittedName>
        <fullName evidence="3">Actin-binding WH2 domain-containing protein</fullName>
    </submittedName>
</protein>
<evidence type="ECO:0000256" key="1">
    <source>
        <dbReference type="SAM" id="Phobius"/>
    </source>
</evidence>